<dbReference type="Proteomes" id="UP001362999">
    <property type="component" value="Unassembled WGS sequence"/>
</dbReference>
<gene>
    <name evidence="1" type="ORF">R3P38DRAFT_3237236</name>
</gene>
<dbReference type="EMBL" id="JAWWNJ010000169">
    <property type="protein sequence ID" value="KAK6977371.1"/>
    <property type="molecule type" value="Genomic_DNA"/>
</dbReference>
<accession>A0AAV9ZB40</accession>
<evidence type="ECO:0000313" key="1">
    <source>
        <dbReference type="EMBL" id="KAK6977371.1"/>
    </source>
</evidence>
<sequence length="233" mass="25560">MPTPLSSTDKPAPRTMERIYARRSAMTNHSLPAFTPQCEWTTIVSDPGSPRRTSIPNCCAPPTHRRVLPRCMSLSRLRRPPLAQQIAKPLNPYILGCVSLAAYTTFEYRRPGLNISYASISLLVVVAPHLRYTPRTCTPSATQHVDNAALDAGVFSCSRIVLLNASQTHSHVVWKTLNGDNAHKTLSLVLRRCDTARVADAPGWAPQILFWICLGLDAAQSCEAGSRAARCVT</sequence>
<dbReference type="AlphaFoldDB" id="A0AAV9ZB40"/>
<evidence type="ECO:0000313" key="2">
    <source>
        <dbReference type="Proteomes" id="UP001362999"/>
    </source>
</evidence>
<name>A0AAV9ZB40_9AGAR</name>
<proteinExistence type="predicted"/>
<organism evidence="1 2">
    <name type="scientific">Favolaschia claudopus</name>
    <dbReference type="NCBI Taxonomy" id="2862362"/>
    <lineage>
        <taxon>Eukaryota</taxon>
        <taxon>Fungi</taxon>
        <taxon>Dikarya</taxon>
        <taxon>Basidiomycota</taxon>
        <taxon>Agaricomycotina</taxon>
        <taxon>Agaricomycetes</taxon>
        <taxon>Agaricomycetidae</taxon>
        <taxon>Agaricales</taxon>
        <taxon>Marasmiineae</taxon>
        <taxon>Mycenaceae</taxon>
        <taxon>Favolaschia</taxon>
    </lineage>
</organism>
<protein>
    <submittedName>
        <fullName evidence="1">Uncharacterized protein</fullName>
    </submittedName>
</protein>
<comment type="caution">
    <text evidence="1">The sequence shown here is derived from an EMBL/GenBank/DDBJ whole genome shotgun (WGS) entry which is preliminary data.</text>
</comment>
<keyword evidence="2" id="KW-1185">Reference proteome</keyword>
<reference evidence="1 2" key="1">
    <citation type="journal article" date="2024" name="J Genomics">
        <title>Draft genome sequencing and assembly of Favolaschia claudopus CIRM-BRFM 2984 isolated from oak limbs.</title>
        <authorList>
            <person name="Navarro D."/>
            <person name="Drula E."/>
            <person name="Chaduli D."/>
            <person name="Cazenave R."/>
            <person name="Ahrendt S."/>
            <person name="Wang J."/>
            <person name="Lipzen A."/>
            <person name="Daum C."/>
            <person name="Barry K."/>
            <person name="Grigoriev I.V."/>
            <person name="Favel A."/>
            <person name="Rosso M.N."/>
            <person name="Martin F."/>
        </authorList>
    </citation>
    <scope>NUCLEOTIDE SEQUENCE [LARGE SCALE GENOMIC DNA]</scope>
    <source>
        <strain evidence="1 2">CIRM-BRFM 2984</strain>
    </source>
</reference>